<accession>A0ABU8YNW3</accession>
<dbReference type="EMBL" id="JBBLXS010000181">
    <property type="protein sequence ID" value="MEK0186105.1"/>
    <property type="molecule type" value="Genomic_DNA"/>
</dbReference>
<comment type="caution">
    <text evidence="1">The sequence shown here is derived from an EMBL/GenBank/DDBJ whole genome shotgun (WGS) entry which is preliminary data.</text>
</comment>
<evidence type="ECO:0000313" key="1">
    <source>
        <dbReference type="EMBL" id="MEK0186105.1"/>
    </source>
</evidence>
<protein>
    <submittedName>
        <fullName evidence="1">Uncharacterized protein</fullName>
    </submittedName>
</protein>
<keyword evidence="2" id="KW-1185">Reference proteome</keyword>
<organism evidence="1 2">
    <name type="scientific">Microcoleus anatoxicus PTRS2</name>
    <dbReference type="NCBI Taxonomy" id="2705321"/>
    <lineage>
        <taxon>Bacteria</taxon>
        <taxon>Bacillati</taxon>
        <taxon>Cyanobacteriota</taxon>
        <taxon>Cyanophyceae</taxon>
        <taxon>Oscillatoriophycideae</taxon>
        <taxon>Oscillatoriales</taxon>
        <taxon>Microcoleaceae</taxon>
        <taxon>Microcoleus</taxon>
        <taxon>Microcoleus anatoxicus</taxon>
    </lineage>
</organism>
<reference evidence="1 2" key="1">
    <citation type="journal article" date="2020" name="Harmful Algae">
        <title>Molecular and morphological characterization of a novel dihydroanatoxin-a producing Microcoleus species (cyanobacteria) from the Russian River, California, USA.</title>
        <authorList>
            <person name="Conklin K.Y."/>
            <person name="Stancheva R."/>
            <person name="Otten T.G."/>
            <person name="Fadness R."/>
            <person name="Boyer G.L."/>
            <person name="Read B."/>
            <person name="Zhang X."/>
            <person name="Sheath R.G."/>
        </authorList>
    </citation>
    <scope>NUCLEOTIDE SEQUENCE [LARGE SCALE GENOMIC DNA]</scope>
    <source>
        <strain evidence="1 2">PTRS2</strain>
    </source>
</reference>
<evidence type="ECO:0000313" key="2">
    <source>
        <dbReference type="Proteomes" id="UP001384579"/>
    </source>
</evidence>
<proteinExistence type="predicted"/>
<sequence>MLLELDYEELLESWLKLKKEEGLKLVSIQRNDFVWESFDPDGSDYCYEFQDWVQKQVAEAIETEWGKTDWQAIARDFAIEFTGSYCPKPPKP</sequence>
<name>A0ABU8YNW3_9CYAN</name>
<dbReference type="Proteomes" id="UP001384579">
    <property type="component" value="Unassembled WGS sequence"/>
</dbReference>
<dbReference type="RefSeq" id="WP_340517113.1">
    <property type="nucleotide sequence ID" value="NZ_JBBLXS010000181.1"/>
</dbReference>
<gene>
    <name evidence="1" type="ORF">WMG39_14790</name>
</gene>